<name>A0A927EE59_9HYPH</name>
<keyword evidence="2" id="KW-1185">Reference proteome</keyword>
<sequence length="87" mass="8621">MIVALAPFALVLAPRDNASVIVFAADGRAAAAAIAHAGGTVLARFSSFGFVARAESPGFAMRLYLAGALLVLDGAGRGGCLASTGRS</sequence>
<reference evidence="1" key="1">
    <citation type="submission" date="2020-09" db="EMBL/GenBank/DDBJ databases">
        <title>Bosea spartocytisi sp. nov. a root nodule endophyte of Spartocytisus supranubius in the high mountain ecosystem fo the Teide National Park (Canary Islands, Spain).</title>
        <authorList>
            <person name="Pulido-Suarez L."/>
            <person name="Peix A."/>
            <person name="Igual J.M."/>
            <person name="Socas-Perez N."/>
            <person name="Velazquez E."/>
            <person name="Flores-Felix J.D."/>
            <person name="Leon-Barrios M."/>
        </authorList>
    </citation>
    <scope>NUCLEOTIDE SEQUENCE</scope>
    <source>
        <strain evidence="1">SSUT16</strain>
    </source>
</reference>
<evidence type="ECO:0000313" key="2">
    <source>
        <dbReference type="Proteomes" id="UP000619295"/>
    </source>
</evidence>
<dbReference type="EMBL" id="JACXWY010000032">
    <property type="protein sequence ID" value="MBD3849233.1"/>
    <property type="molecule type" value="Genomic_DNA"/>
</dbReference>
<proteinExistence type="predicted"/>
<protein>
    <submittedName>
        <fullName evidence="1">Uncharacterized protein</fullName>
    </submittedName>
</protein>
<gene>
    <name evidence="1" type="ORF">IED13_26325</name>
</gene>
<accession>A0A927EE59</accession>
<organism evidence="1 2">
    <name type="scientific">Bosea spartocytisi</name>
    <dbReference type="NCBI Taxonomy" id="2773451"/>
    <lineage>
        <taxon>Bacteria</taxon>
        <taxon>Pseudomonadati</taxon>
        <taxon>Pseudomonadota</taxon>
        <taxon>Alphaproteobacteria</taxon>
        <taxon>Hyphomicrobiales</taxon>
        <taxon>Boseaceae</taxon>
        <taxon>Bosea</taxon>
    </lineage>
</organism>
<dbReference type="RefSeq" id="WP_038359676.1">
    <property type="nucleotide sequence ID" value="NZ_JACXWY010000032.1"/>
</dbReference>
<dbReference type="AlphaFoldDB" id="A0A927EE59"/>
<dbReference type="Proteomes" id="UP000619295">
    <property type="component" value="Unassembled WGS sequence"/>
</dbReference>
<comment type="caution">
    <text evidence="1">The sequence shown here is derived from an EMBL/GenBank/DDBJ whole genome shotgun (WGS) entry which is preliminary data.</text>
</comment>
<evidence type="ECO:0000313" key="1">
    <source>
        <dbReference type="EMBL" id="MBD3849233.1"/>
    </source>
</evidence>